<dbReference type="CDD" id="cd00093">
    <property type="entry name" value="HTH_XRE"/>
    <property type="match status" value="1"/>
</dbReference>
<dbReference type="Pfam" id="PF01381">
    <property type="entry name" value="HTH_3"/>
    <property type="match status" value="1"/>
</dbReference>
<dbReference type="PROSITE" id="PS50943">
    <property type="entry name" value="HTH_CROC1"/>
    <property type="match status" value="1"/>
</dbReference>
<evidence type="ECO:0000256" key="1">
    <source>
        <dbReference type="SAM" id="MobiDB-lite"/>
    </source>
</evidence>
<protein>
    <recommendedName>
        <fullName evidence="2">HTH cro/C1-type domain-containing protein</fullName>
    </recommendedName>
</protein>
<dbReference type="GO" id="GO:0003677">
    <property type="term" value="F:DNA binding"/>
    <property type="evidence" value="ECO:0007669"/>
    <property type="project" value="InterPro"/>
</dbReference>
<dbReference type="AlphaFoldDB" id="A0A6J4T1M0"/>
<dbReference type="SMART" id="SM00530">
    <property type="entry name" value="HTH_XRE"/>
    <property type="match status" value="1"/>
</dbReference>
<feature type="domain" description="HTH cro/C1-type" evidence="2">
    <location>
        <begin position="7"/>
        <end position="53"/>
    </location>
</feature>
<dbReference type="InterPro" id="IPR010982">
    <property type="entry name" value="Lambda_DNA-bd_dom_sf"/>
</dbReference>
<name>A0A6J4T1M0_9ACTN</name>
<dbReference type="EMBL" id="CADCVR010000081">
    <property type="protein sequence ID" value="CAA9511407.1"/>
    <property type="molecule type" value="Genomic_DNA"/>
</dbReference>
<proteinExistence type="predicted"/>
<accession>A0A6J4T1M0</accession>
<organism evidence="3">
    <name type="scientific">uncultured Solirubrobacteraceae bacterium</name>
    <dbReference type="NCBI Taxonomy" id="1162706"/>
    <lineage>
        <taxon>Bacteria</taxon>
        <taxon>Bacillati</taxon>
        <taxon>Actinomycetota</taxon>
        <taxon>Thermoleophilia</taxon>
        <taxon>Solirubrobacterales</taxon>
        <taxon>Solirubrobacteraceae</taxon>
        <taxon>environmental samples</taxon>
    </lineage>
</organism>
<gene>
    <name evidence="3" type="ORF">AVDCRST_MAG53-2640</name>
</gene>
<dbReference type="Gene3D" id="1.10.260.40">
    <property type="entry name" value="lambda repressor-like DNA-binding domains"/>
    <property type="match status" value="1"/>
</dbReference>
<dbReference type="SUPFAM" id="SSF47413">
    <property type="entry name" value="lambda repressor-like DNA-binding domains"/>
    <property type="match status" value="1"/>
</dbReference>
<sequence length="109" mass="11653">MDTASVIRAARRRAGLTQGAMAEAAGTSQATVSAYESGRKRPSVDTLGRLLAAAGARLVVEGGRRPVRLPSRACHEKTARELGAVLELAAELPARHARTLAYPRLRPRR</sequence>
<evidence type="ECO:0000313" key="3">
    <source>
        <dbReference type="EMBL" id="CAA9511407.1"/>
    </source>
</evidence>
<dbReference type="InterPro" id="IPR001387">
    <property type="entry name" value="Cro/C1-type_HTH"/>
</dbReference>
<evidence type="ECO:0000259" key="2">
    <source>
        <dbReference type="PROSITE" id="PS50943"/>
    </source>
</evidence>
<feature type="region of interest" description="Disordered" evidence="1">
    <location>
        <begin position="20"/>
        <end position="39"/>
    </location>
</feature>
<reference evidence="3" key="1">
    <citation type="submission" date="2020-02" db="EMBL/GenBank/DDBJ databases">
        <authorList>
            <person name="Meier V. D."/>
        </authorList>
    </citation>
    <scope>NUCLEOTIDE SEQUENCE</scope>
    <source>
        <strain evidence="3">AVDCRST_MAG53</strain>
    </source>
</reference>